<keyword evidence="4 6" id="KW-0460">Magnesium</keyword>
<dbReference type="PANTHER" id="PTHR43250:SF2">
    <property type="entry name" value="EXODEOXYRIBONUCLEASE III"/>
    <property type="match status" value="1"/>
</dbReference>
<evidence type="ECO:0000256" key="3">
    <source>
        <dbReference type="ARBA" id="ARBA00022801"/>
    </source>
</evidence>
<dbReference type="GO" id="GO:0008311">
    <property type="term" value="F:double-stranded DNA 3'-5' DNA exonuclease activity"/>
    <property type="evidence" value="ECO:0007669"/>
    <property type="project" value="InterPro"/>
</dbReference>
<evidence type="ECO:0000256" key="7">
    <source>
        <dbReference type="PIRSR" id="PIRSR604808-3"/>
    </source>
</evidence>
<evidence type="ECO:0000313" key="10">
    <source>
        <dbReference type="Proteomes" id="UP000010988"/>
    </source>
</evidence>
<evidence type="ECO:0000256" key="6">
    <source>
        <dbReference type="PIRSR" id="PIRSR604808-2"/>
    </source>
</evidence>
<feature type="binding site" evidence="6">
    <location>
        <position position="73"/>
    </location>
    <ligand>
        <name>Mg(2+)</name>
        <dbReference type="ChEBI" id="CHEBI:18420"/>
        <label>1</label>
    </ligand>
</feature>
<evidence type="ECO:0000256" key="4">
    <source>
        <dbReference type="ARBA" id="ARBA00022842"/>
    </source>
</evidence>
<evidence type="ECO:0000313" key="9">
    <source>
        <dbReference type="EMBL" id="GAC48644.1"/>
    </source>
</evidence>
<dbReference type="Proteomes" id="UP000010988">
    <property type="component" value="Unassembled WGS sequence"/>
</dbReference>
<dbReference type="InterPro" id="IPR005135">
    <property type="entry name" value="Endo/exonuclease/phosphatase"/>
</dbReference>
<comment type="caution">
    <text evidence="9">The sequence shown here is derived from an EMBL/GenBank/DDBJ whole genome shotgun (WGS) entry which is preliminary data.</text>
</comment>
<feature type="active site" evidence="5">
    <location>
        <position position="152"/>
    </location>
</feature>
<comment type="similarity">
    <text evidence="1">Belongs to the DNA repair enzymes AP/ExoA family.</text>
</comment>
<feature type="binding site" evidence="6">
    <location>
        <position position="39"/>
    </location>
    <ligand>
        <name>Mg(2+)</name>
        <dbReference type="ChEBI" id="CHEBI:18420"/>
        <label>1</label>
    </ligand>
</feature>
<dbReference type="Pfam" id="PF03372">
    <property type="entry name" value="Exo_endo_phos"/>
    <property type="match status" value="1"/>
</dbReference>
<feature type="site" description="Important for catalytic activity" evidence="7">
    <location>
        <position position="273"/>
    </location>
</feature>
<keyword evidence="10" id="KW-1185">Reference proteome</keyword>
<evidence type="ECO:0000256" key="2">
    <source>
        <dbReference type="ARBA" id="ARBA00022723"/>
    </source>
</evidence>
<feature type="binding site" evidence="6">
    <location>
        <position position="203"/>
    </location>
    <ligand>
        <name>Mg(2+)</name>
        <dbReference type="ChEBI" id="CHEBI:18420"/>
        <label>1</label>
    </ligand>
</feature>
<dbReference type="GO" id="GO:0006281">
    <property type="term" value="P:DNA repair"/>
    <property type="evidence" value="ECO:0007669"/>
    <property type="project" value="InterPro"/>
</dbReference>
<dbReference type="NCBIfam" id="TIGR00633">
    <property type="entry name" value="xth"/>
    <property type="match status" value="1"/>
</dbReference>
<evidence type="ECO:0000259" key="8">
    <source>
        <dbReference type="Pfam" id="PF03372"/>
    </source>
</evidence>
<accession>L7KJ58</accession>
<evidence type="ECO:0000256" key="5">
    <source>
        <dbReference type="PIRSR" id="PIRSR604808-1"/>
    </source>
</evidence>
<dbReference type="PROSITE" id="PS51435">
    <property type="entry name" value="AP_NUCLEASE_F1_4"/>
    <property type="match status" value="1"/>
</dbReference>
<feature type="binding site" evidence="6">
    <location>
        <position position="201"/>
    </location>
    <ligand>
        <name>Mg(2+)</name>
        <dbReference type="ChEBI" id="CHEBI:18420"/>
        <label>1</label>
    </ligand>
</feature>
<dbReference type="Gene3D" id="3.60.10.10">
    <property type="entry name" value="Endonuclease/exonuclease/phosphatase"/>
    <property type="match status" value="1"/>
</dbReference>
<comment type="cofactor">
    <cofactor evidence="6">
        <name>Mg(2+)</name>
        <dbReference type="ChEBI" id="CHEBI:18420"/>
    </cofactor>
    <cofactor evidence="6">
        <name>Mn(2+)</name>
        <dbReference type="ChEBI" id="CHEBI:29035"/>
    </cofactor>
    <text evidence="6">Probably binds two magnesium or manganese ions per subunit.</text>
</comment>
<name>L7KJ58_9ACTN</name>
<organism evidence="9 10">
    <name type="scientific">Gordonia aichiensis NBRC 108223</name>
    <dbReference type="NCBI Taxonomy" id="1220583"/>
    <lineage>
        <taxon>Bacteria</taxon>
        <taxon>Bacillati</taxon>
        <taxon>Actinomycetota</taxon>
        <taxon>Actinomycetes</taxon>
        <taxon>Mycobacteriales</taxon>
        <taxon>Gordoniaceae</taxon>
        <taxon>Gordonia</taxon>
    </lineage>
</organism>
<sequence>MWAGGVAGCGRAVSRGVGGRCHRVAVRWCTVPTAITTVNVNGVRAATKVRSENNRGFVPWLRSAGADIVLLQEIRASEEQAKEALEPLLDDGWHLSMSESVVKGHAGVGVLSRMEPTAVRVGFGSDEFDSTGRYLEADLETGVGAVTVASLYLPKGAAAPTESSSEKDAQKYAEKKRFLDGFGAHLGSLARKRRPVVVGGDWNIAHAEHDIKNWKGNPRSPGFLPHEREWVGGLLESGWVDVMRELHPDVDGPYSWWSWRGKAFDNDAGWRIDYHLANKAMATRVTKAFVDRADAYDRRWSDHAPVTIIVD</sequence>
<reference evidence="9 10" key="1">
    <citation type="submission" date="2012-12" db="EMBL/GenBank/DDBJ databases">
        <title>Whole genome shotgun sequence of Gordonia aichiensis NBRC 108223.</title>
        <authorList>
            <person name="Isaki-Nakamura S."/>
            <person name="Hosoyama A."/>
            <person name="Tsuchikane K."/>
            <person name="Ando Y."/>
            <person name="Baba S."/>
            <person name="Ohji S."/>
            <person name="Hamada M."/>
            <person name="Tamura T."/>
            <person name="Yamazoe A."/>
            <person name="Yamazaki S."/>
            <person name="Fujita N."/>
        </authorList>
    </citation>
    <scope>NUCLEOTIDE SEQUENCE [LARGE SCALE GENOMIC DNA]</scope>
    <source>
        <strain evidence="9 10">NBRC 108223</strain>
    </source>
</reference>
<evidence type="ECO:0000256" key="1">
    <source>
        <dbReference type="ARBA" id="ARBA00007092"/>
    </source>
</evidence>
<dbReference type="AlphaFoldDB" id="L7KJ58"/>
<feature type="domain" description="Endonuclease/exonuclease/phosphatase" evidence="8">
    <location>
        <begin position="37"/>
        <end position="303"/>
    </location>
</feature>
<feature type="binding site" evidence="6">
    <location>
        <position position="303"/>
    </location>
    <ligand>
        <name>Mg(2+)</name>
        <dbReference type="ChEBI" id="CHEBI:18420"/>
        <label>1</label>
    </ligand>
</feature>
<keyword evidence="2 6" id="KW-0479">Metal-binding</keyword>
<gene>
    <name evidence="9" type="primary">exoA</name>
    <name evidence="9" type="ORF">GOACH_06_01410</name>
</gene>
<feature type="site" description="Transition state stabilizer" evidence="7">
    <location>
        <position position="203"/>
    </location>
</feature>
<keyword evidence="6" id="KW-0464">Manganese</keyword>
<feature type="active site" description="Proton acceptor" evidence="5">
    <location>
        <position position="303"/>
    </location>
</feature>
<feature type="active site" description="Proton donor/acceptor" evidence="5">
    <location>
        <position position="201"/>
    </location>
</feature>
<keyword evidence="3" id="KW-0378">Hydrolase</keyword>
<feature type="site" description="Interaction with DNA substrate" evidence="7">
    <location>
        <position position="303"/>
    </location>
</feature>
<feature type="binding site" evidence="6">
    <location>
        <position position="302"/>
    </location>
    <ligand>
        <name>Mg(2+)</name>
        <dbReference type="ChEBI" id="CHEBI:18420"/>
        <label>1</label>
    </ligand>
</feature>
<dbReference type="EMBL" id="BANR01000006">
    <property type="protein sequence ID" value="GAC48644.1"/>
    <property type="molecule type" value="Genomic_DNA"/>
</dbReference>
<dbReference type="SUPFAM" id="SSF56219">
    <property type="entry name" value="DNase I-like"/>
    <property type="match status" value="1"/>
</dbReference>
<dbReference type="NCBIfam" id="TIGR00195">
    <property type="entry name" value="exoDNase_III"/>
    <property type="match status" value="1"/>
</dbReference>
<dbReference type="eggNOG" id="COG0708">
    <property type="taxonomic scope" value="Bacteria"/>
</dbReference>
<dbReference type="STRING" id="1220583.GOACH_06_01410"/>
<dbReference type="PANTHER" id="PTHR43250">
    <property type="entry name" value="EXODEOXYRIBONUCLEASE III"/>
    <property type="match status" value="1"/>
</dbReference>
<dbReference type="InterPro" id="IPR036691">
    <property type="entry name" value="Endo/exonu/phosph_ase_sf"/>
</dbReference>
<proteinExistence type="inferred from homology"/>
<dbReference type="InterPro" id="IPR004808">
    <property type="entry name" value="AP_endonuc_1"/>
</dbReference>
<dbReference type="GO" id="GO:0046872">
    <property type="term" value="F:metal ion binding"/>
    <property type="evidence" value="ECO:0007669"/>
    <property type="project" value="UniProtKB-KW"/>
</dbReference>
<protein>
    <submittedName>
        <fullName evidence="9">Exodeoxyribonuclease</fullName>
    </submittedName>
</protein>
<dbReference type="InterPro" id="IPR037493">
    <property type="entry name" value="ExoIII-like"/>
</dbReference>